<evidence type="ECO:0000313" key="2">
    <source>
        <dbReference type="Proteomes" id="UP000198211"/>
    </source>
</evidence>
<evidence type="ECO:0000313" key="1">
    <source>
        <dbReference type="EMBL" id="OWZ15797.1"/>
    </source>
</evidence>
<dbReference type="Proteomes" id="UP000198211">
    <property type="component" value="Unassembled WGS sequence"/>
</dbReference>
<name>A0A225WFK0_9STRA</name>
<proteinExistence type="predicted"/>
<gene>
    <name evidence="1" type="ORF">PHMEG_00010501</name>
</gene>
<dbReference type="EMBL" id="NBNE01001051">
    <property type="protein sequence ID" value="OWZ15797.1"/>
    <property type="molecule type" value="Genomic_DNA"/>
</dbReference>
<comment type="caution">
    <text evidence="1">The sequence shown here is derived from an EMBL/GenBank/DDBJ whole genome shotgun (WGS) entry which is preliminary data.</text>
</comment>
<protein>
    <submittedName>
        <fullName evidence="1">Uncharacterized protein</fullName>
    </submittedName>
</protein>
<dbReference type="AlphaFoldDB" id="A0A225WFK0"/>
<accession>A0A225WFK0</accession>
<organism evidence="1 2">
    <name type="scientific">Phytophthora megakarya</name>
    <dbReference type="NCBI Taxonomy" id="4795"/>
    <lineage>
        <taxon>Eukaryota</taxon>
        <taxon>Sar</taxon>
        <taxon>Stramenopiles</taxon>
        <taxon>Oomycota</taxon>
        <taxon>Peronosporomycetes</taxon>
        <taxon>Peronosporales</taxon>
        <taxon>Peronosporaceae</taxon>
        <taxon>Phytophthora</taxon>
    </lineage>
</organism>
<sequence>MFYTITIPTFKVDIRGSAVVTIGSGIILTGENCTAVYRDMSVNHRYVSLPRSHKGNTELLIFEDLFYRYVIVKASGSRAALAVAESY</sequence>
<keyword evidence="2" id="KW-1185">Reference proteome</keyword>
<reference evidence="2" key="1">
    <citation type="submission" date="2017-03" db="EMBL/GenBank/DDBJ databases">
        <title>Phytopthora megakarya and P. palmivora, two closely related causual agents of cacao black pod achieved similar genome size and gene model numbers by different mechanisms.</title>
        <authorList>
            <person name="Ali S."/>
            <person name="Shao J."/>
            <person name="Larry D.J."/>
            <person name="Kronmiller B."/>
            <person name="Shen D."/>
            <person name="Strem M.D."/>
            <person name="Melnick R.L."/>
            <person name="Guiltinan M.J."/>
            <person name="Tyler B.M."/>
            <person name="Meinhardt L.W."/>
            <person name="Bailey B.A."/>
        </authorList>
    </citation>
    <scope>NUCLEOTIDE SEQUENCE [LARGE SCALE GENOMIC DNA]</scope>
    <source>
        <strain evidence="2">zdho120</strain>
    </source>
</reference>